<evidence type="ECO:0000256" key="3">
    <source>
        <dbReference type="ARBA" id="ARBA00023163"/>
    </source>
</evidence>
<proteinExistence type="predicted"/>
<organism evidence="5 6">
    <name type="scientific">Methyloceanibacter marginalis</name>
    <dbReference type="NCBI Taxonomy" id="1774971"/>
    <lineage>
        <taxon>Bacteria</taxon>
        <taxon>Pseudomonadati</taxon>
        <taxon>Pseudomonadota</taxon>
        <taxon>Alphaproteobacteria</taxon>
        <taxon>Hyphomicrobiales</taxon>
        <taxon>Hyphomicrobiaceae</taxon>
        <taxon>Methyloceanibacter</taxon>
    </lineage>
</organism>
<evidence type="ECO:0000313" key="6">
    <source>
        <dbReference type="Proteomes" id="UP000095042"/>
    </source>
</evidence>
<dbReference type="OrthoDB" id="9790747at2"/>
<dbReference type="InterPro" id="IPR011991">
    <property type="entry name" value="ArsR-like_HTH"/>
</dbReference>
<dbReference type="NCBIfam" id="NF033788">
    <property type="entry name" value="HTH_metalloreg"/>
    <property type="match status" value="1"/>
</dbReference>
<dbReference type="AlphaFoldDB" id="A0A1E3WCB5"/>
<dbReference type="Pfam" id="PF12840">
    <property type="entry name" value="HTH_20"/>
    <property type="match status" value="1"/>
</dbReference>
<comment type="caution">
    <text evidence="5">The sequence shown here is derived from an EMBL/GenBank/DDBJ whole genome shotgun (WGS) entry which is preliminary data.</text>
</comment>
<dbReference type="GO" id="GO:0003700">
    <property type="term" value="F:DNA-binding transcription factor activity"/>
    <property type="evidence" value="ECO:0007669"/>
    <property type="project" value="InterPro"/>
</dbReference>
<reference evidence="5 6" key="1">
    <citation type="journal article" date="2016" name="Environ. Microbiol.">
        <title>New Methyloceanibacter diversity from North Sea sediments includes methanotroph containing solely the soluble methane monooxygenase.</title>
        <authorList>
            <person name="Vekeman B."/>
            <person name="Kerckhof F.M."/>
            <person name="Cremers G."/>
            <person name="de Vos P."/>
            <person name="Vandamme P."/>
            <person name="Boon N."/>
            <person name="Op den Camp H.J."/>
            <person name="Heylen K."/>
        </authorList>
    </citation>
    <scope>NUCLEOTIDE SEQUENCE [LARGE SCALE GENOMIC DNA]</scope>
    <source>
        <strain evidence="5 6">R-67177</strain>
    </source>
</reference>
<evidence type="ECO:0000259" key="4">
    <source>
        <dbReference type="PROSITE" id="PS50987"/>
    </source>
</evidence>
<dbReference type="EMBL" id="LPWD01000157">
    <property type="protein sequence ID" value="ODS03162.1"/>
    <property type="molecule type" value="Genomic_DNA"/>
</dbReference>
<dbReference type="InterPro" id="IPR051081">
    <property type="entry name" value="HTH_MetalResp_TranReg"/>
</dbReference>
<keyword evidence="1" id="KW-0805">Transcription regulation</keyword>
<dbReference type="InterPro" id="IPR036390">
    <property type="entry name" value="WH_DNA-bd_sf"/>
</dbReference>
<dbReference type="InterPro" id="IPR036388">
    <property type="entry name" value="WH-like_DNA-bd_sf"/>
</dbReference>
<dbReference type="GO" id="GO:0003677">
    <property type="term" value="F:DNA binding"/>
    <property type="evidence" value="ECO:0007669"/>
    <property type="project" value="UniProtKB-KW"/>
</dbReference>
<evidence type="ECO:0000313" key="5">
    <source>
        <dbReference type="EMBL" id="ODS03162.1"/>
    </source>
</evidence>
<dbReference type="PANTHER" id="PTHR33154">
    <property type="entry name" value="TRANSCRIPTIONAL REGULATOR, ARSR FAMILY"/>
    <property type="match status" value="1"/>
</dbReference>
<keyword evidence="3" id="KW-0804">Transcription</keyword>
<accession>A0A1E3WCB5</accession>
<dbReference type="CDD" id="cd00090">
    <property type="entry name" value="HTH_ARSR"/>
    <property type="match status" value="1"/>
</dbReference>
<dbReference type="PRINTS" id="PR00778">
    <property type="entry name" value="HTHARSR"/>
</dbReference>
<protein>
    <submittedName>
        <fullName evidence="5">ArsR family transcriptional regulator</fullName>
    </submittedName>
</protein>
<dbReference type="FunFam" id="1.10.10.10:FF:000496">
    <property type="entry name" value="ArsR family transcriptional regulator"/>
    <property type="match status" value="1"/>
</dbReference>
<name>A0A1E3WCB5_9HYPH</name>
<evidence type="ECO:0000256" key="1">
    <source>
        <dbReference type="ARBA" id="ARBA00023015"/>
    </source>
</evidence>
<evidence type="ECO:0000256" key="2">
    <source>
        <dbReference type="ARBA" id="ARBA00023125"/>
    </source>
</evidence>
<dbReference type="SUPFAM" id="SSF46785">
    <property type="entry name" value="Winged helix' DNA-binding domain"/>
    <property type="match status" value="1"/>
</dbReference>
<dbReference type="RefSeq" id="WP_069623636.1">
    <property type="nucleotide sequence ID" value="NZ_LPWD01000157.1"/>
</dbReference>
<dbReference type="SMART" id="SM00418">
    <property type="entry name" value="HTH_ARSR"/>
    <property type="match status" value="1"/>
</dbReference>
<dbReference type="Gene3D" id="1.10.10.10">
    <property type="entry name" value="Winged helix-like DNA-binding domain superfamily/Winged helix DNA-binding domain"/>
    <property type="match status" value="1"/>
</dbReference>
<gene>
    <name evidence="5" type="ORF">AUC71_01125</name>
</gene>
<dbReference type="InterPro" id="IPR001845">
    <property type="entry name" value="HTH_ArsR_DNA-bd_dom"/>
</dbReference>
<feature type="domain" description="HTH arsR-type" evidence="4">
    <location>
        <begin position="1"/>
        <end position="92"/>
    </location>
</feature>
<keyword evidence="6" id="KW-1185">Reference proteome</keyword>
<keyword evidence="2" id="KW-0238">DNA-binding</keyword>
<dbReference type="PROSITE" id="PS50987">
    <property type="entry name" value="HTH_ARSR_2"/>
    <property type="match status" value="1"/>
</dbReference>
<dbReference type="PANTHER" id="PTHR33154:SF33">
    <property type="entry name" value="TRANSCRIPTIONAL REPRESSOR SDPR"/>
    <property type="match status" value="1"/>
</dbReference>
<dbReference type="Proteomes" id="UP000095042">
    <property type="component" value="Unassembled WGS sequence"/>
</dbReference>
<sequence>MPAAANKVFTALADPTRRAIFERLARNGELTVRALTDKAGVSQPAVSKHLGVLKLAGLVHDRHQGRQTHYRVRPKGLAPLIDWMGFYAAFWEDRLDRLEDLLKRMEQ</sequence>